<gene>
    <name evidence="1" type="ORF">TWF718_007197</name>
</gene>
<name>A0AAN8MZQ4_9PEZI</name>
<comment type="caution">
    <text evidence="1">The sequence shown here is derived from an EMBL/GenBank/DDBJ whole genome shotgun (WGS) entry which is preliminary data.</text>
</comment>
<organism evidence="1 2">
    <name type="scientific">Orbilia javanica</name>
    <dbReference type="NCBI Taxonomy" id="47235"/>
    <lineage>
        <taxon>Eukaryota</taxon>
        <taxon>Fungi</taxon>
        <taxon>Dikarya</taxon>
        <taxon>Ascomycota</taxon>
        <taxon>Pezizomycotina</taxon>
        <taxon>Orbiliomycetes</taxon>
        <taxon>Orbiliales</taxon>
        <taxon>Orbiliaceae</taxon>
        <taxon>Orbilia</taxon>
    </lineage>
</organism>
<protein>
    <submittedName>
        <fullName evidence="1">Uncharacterized protein</fullName>
    </submittedName>
</protein>
<evidence type="ECO:0000313" key="1">
    <source>
        <dbReference type="EMBL" id="KAK6345272.1"/>
    </source>
</evidence>
<dbReference type="AlphaFoldDB" id="A0AAN8MZQ4"/>
<evidence type="ECO:0000313" key="2">
    <source>
        <dbReference type="Proteomes" id="UP001313282"/>
    </source>
</evidence>
<sequence length="132" mass="14687">MDMPASPSISEPPFLFTNASLPYEISSAFATYLLTKSLMLCGYPTLTIQNCSRFNSIRVSRADHRISMHVLLPVPHTMRPTSSTLASARNTCDSDRLNRSLVSGTDPSANILHMHMQLAYMYPMQTCFLEGP</sequence>
<reference evidence="1 2" key="1">
    <citation type="submission" date="2019-10" db="EMBL/GenBank/DDBJ databases">
        <authorList>
            <person name="Palmer J.M."/>
        </authorList>
    </citation>
    <scope>NUCLEOTIDE SEQUENCE [LARGE SCALE GENOMIC DNA]</scope>
    <source>
        <strain evidence="1 2">TWF718</strain>
    </source>
</reference>
<keyword evidence="2" id="KW-1185">Reference proteome</keyword>
<dbReference type="EMBL" id="JAVHNR010000004">
    <property type="protein sequence ID" value="KAK6345272.1"/>
    <property type="molecule type" value="Genomic_DNA"/>
</dbReference>
<proteinExistence type="predicted"/>
<dbReference type="Proteomes" id="UP001313282">
    <property type="component" value="Unassembled WGS sequence"/>
</dbReference>
<accession>A0AAN8MZQ4</accession>